<comment type="caution">
    <text evidence="1">The sequence shown here is derived from an EMBL/GenBank/DDBJ whole genome shotgun (WGS) entry which is preliminary data.</text>
</comment>
<gene>
    <name evidence="1" type="ORF">MTR64_04455</name>
</gene>
<dbReference type="RefSeq" id="WP_243991201.1">
    <property type="nucleotide sequence ID" value="NZ_JALHLE010000005.1"/>
</dbReference>
<organism evidence="1 2">
    <name type="scientific">Novosphingobium album</name>
    <name type="common">ex Hu et al. 2023</name>
    <dbReference type="NCBI Taxonomy" id="2930093"/>
    <lineage>
        <taxon>Bacteria</taxon>
        <taxon>Pseudomonadati</taxon>
        <taxon>Pseudomonadota</taxon>
        <taxon>Alphaproteobacteria</taxon>
        <taxon>Sphingomonadales</taxon>
        <taxon>Sphingomonadaceae</taxon>
        <taxon>Novosphingobium</taxon>
    </lineage>
</organism>
<name>A0ABT0AYC1_9SPHN</name>
<accession>A0ABT0AYC1</accession>
<proteinExistence type="predicted"/>
<protein>
    <submittedName>
        <fullName evidence="1">Uncharacterized protein</fullName>
    </submittedName>
</protein>
<reference evidence="1" key="1">
    <citation type="submission" date="2022-03" db="EMBL/GenBank/DDBJ databases">
        <title>Identification of a novel bacterium isolated from mangrove sediments.</title>
        <authorList>
            <person name="Pan X."/>
        </authorList>
    </citation>
    <scope>NUCLEOTIDE SEQUENCE</scope>
    <source>
        <strain evidence="1">B2580</strain>
    </source>
</reference>
<dbReference type="Proteomes" id="UP001162880">
    <property type="component" value="Unassembled WGS sequence"/>
</dbReference>
<evidence type="ECO:0000313" key="2">
    <source>
        <dbReference type="Proteomes" id="UP001162880"/>
    </source>
</evidence>
<dbReference type="EMBL" id="JALHLE010000005">
    <property type="protein sequence ID" value="MCJ2177803.1"/>
    <property type="molecule type" value="Genomic_DNA"/>
</dbReference>
<evidence type="ECO:0000313" key="1">
    <source>
        <dbReference type="EMBL" id="MCJ2177803.1"/>
    </source>
</evidence>
<keyword evidence="2" id="KW-1185">Reference proteome</keyword>
<sequence>MSEVLDEKLSAQDYNDIWYLVDYYGSNMWNPEKVQRLRMLIKDAEKAAAE</sequence>